<evidence type="ECO:0000259" key="8">
    <source>
        <dbReference type="PROSITE" id="PS51669"/>
    </source>
</evidence>
<dbReference type="EMBL" id="JACOPP010000016">
    <property type="protein sequence ID" value="MBC5734334.1"/>
    <property type="molecule type" value="Genomic_DNA"/>
</dbReference>
<proteinExistence type="predicted"/>
<accession>A0A8J6JFM0</accession>
<dbReference type="Gene3D" id="3.30.70.20">
    <property type="match status" value="1"/>
</dbReference>
<dbReference type="InterPro" id="IPR036010">
    <property type="entry name" value="2Fe-2S_ferredoxin-like_sf"/>
</dbReference>
<gene>
    <name evidence="9" type="ORF">H8S57_11430</name>
</gene>
<evidence type="ECO:0000259" key="7">
    <source>
        <dbReference type="PROSITE" id="PS51379"/>
    </source>
</evidence>
<dbReference type="Pfam" id="PF04879">
    <property type="entry name" value="Molybdop_Fe4S4"/>
    <property type="match status" value="1"/>
</dbReference>
<keyword evidence="4" id="KW-0408">Iron</keyword>
<evidence type="ECO:0000256" key="2">
    <source>
        <dbReference type="ARBA" id="ARBA00022723"/>
    </source>
</evidence>
<dbReference type="PROSITE" id="PS51669">
    <property type="entry name" value="4FE4S_MOW_BIS_MGD"/>
    <property type="match status" value="1"/>
</dbReference>
<dbReference type="Gene3D" id="2.20.25.90">
    <property type="entry name" value="ADC-like domains"/>
    <property type="match status" value="1"/>
</dbReference>
<dbReference type="PROSITE" id="PS00198">
    <property type="entry name" value="4FE4S_FER_1"/>
    <property type="match status" value="1"/>
</dbReference>
<organism evidence="9 10">
    <name type="scientific">Lawsonibacter hominis</name>
    <dbReference type="NCBI Taxonomy" id="2763053"/>
    <lineage>
        <taxon>Bacteria</taxon>
        <taxon>Bacillati</taxon>
        <taxon>Bacillota</taxon>
        <taxon>Clostridia</taxon>
        <taxon>Eubacteriales</taxon>
        <taxon>Oscillospiraceae</taxon>
        <taxon>Lawsonibacter</taxon>
    </lineage>
</organism>
<keyword evidence="3" id="KW-0677">Repeat</keyword>
<sequence>MKQYRLNIDGKEVLGVPGQTILEVARENDISIPTLCYDERTTIYGACGLCVVEVEGNPKLVKACATEIAPNMVVRTKTKRVLESRKTNLELLLSNHVGDCRPPCVLNCPAGTDCQGYVGLIANGRFEEAIALIRERIPLPGSIGRVCPHPCEDNCRRALVDQPVAIAWLKRFAADWDQSGEDPFLPEIAPETGRSVAIIGGGPYGLSAAYFLRQMGHAVTIFEAMPKLGGMLRYGIPEYRLPKSVVDEEVATIARMGVTLRPNTRVGKDISFETLRETYDAVLVGVGAWVSTGTGCPGEELPGVVGGIDFLRHVVRNEPIALGKRVAIVGGGNTAMDACRTAVRLGAEAVYNVYRRTKDEMPADRLEIEEAEEEGVIFKNLTNPLEIKAGPDGRVSEIVLQVMQLGEPDASGRRAPKPVEGKTETLAVDTVILAIGQKVDTAGLPGLELTRKGGVVYDKKTFRTSLPGVFCGGDCGNDKISIAVESIADAKKSSAVIDAYLRGEAAAYKRPYTVERRDITEKTFEDRERQCRPKMEQLSPEARRDNFSEVVAGYGPEQAMEEAQRCLECGCHDYFECKLIHYANEYRVAPERLSGDVNRVEYEDEHPFLLRDPNKCILCGLCVRVCDEVMGVGALGLVHRGFDTVVKPALEQPLSTTGCISCGQCVSVCPTGALGERLSLQKSVPLETECTDTTCSFCSLGCSMHLETGGGMLIKAVPDREGSVNKGLLCARGRFGFDCAELEERLNAPLVKHGNVLEQTDYHEAAVRTAKGLQAVAARHGKDAVAVSISARMTNEEAFAMKQLADAIGARTLCFDHRENGLKRVLGFDASPNTIDELLSTDVILAVGFTAAKSVMRVKLMQAAKNGAKIVLINPEGAEQELAFLHKAVYVKNDLSFLKELARALLDLGKTSSAQGFDAFAESLSGVTPGEQAREVAALYAGAKKAMILCQQNPLTADAAALLAEIAALSGHLNAPRDGILQLRSKNNSQGLIDLGITAGGEAMEGVKALLTFGEDPQAASVKDLEFLAVCDVHLTDTARRADVVFPGTGFACAEGTFTSTERRLQPVHAAIDSDVPLLNWQVAGAIAQVYEVALPYGDEADLSAALDAALPVYRNARLGEVTGGVLTCAAPVFAPVPAGAALVAPTPCADYLMNLMDSRMP</sequence>
<dbReference type="GO" id="GO:0016491">
    <property type="term" value="F:oxidoreductase activity"/>
    <property type="evidence" value="ECO:0007669"/>
    <property type="project" value="InterPro"/>
</dbReference>
<dbReference type="GO" id="GO:0046872">
    <property type="term" value="F:metal ion binding"/>
    <property type="evidence" value="ECO:0007669"/>
    <property type="project" value="UniProtKB-KW"/>
</dbReference>
<dbReference type="InterPro" id="IPR006656">
    <property type="entry name" value="Mopterin_OxRdtase"/>
</dbReference>
<dbReference type="GO" id="GO:0051539">
    <property type="term" value="F:4 iron, 4 sulfur cluster binding"/>
    <property type="evidence" value="ECO:0007669"/>
    <property type="project" value="UniProtKB-KW"/>
</dbReference>
<feature type="domain" description="4Fe-4S Mo/W bis-MGD-type" evidence="8">
    <location>
        <begin position="688"/>
        <end position="744"/>
    </location>
</feature>
<dbReference type="InterPro" id="IPR054351">
    <property type="entry name" value="NADH_UbQ_OxRdtase_ferredoxin"/>
</dbReference>
<reference evidence="9" key="1">
    <citation type="submission" date="2020-08" db="EMBL/GenBank/DDBJ databases">
        <title>Genome public.</title>
        <authorList>
            <person name="Liu C."/>
            <person name="Sun Q."/>
        </authorList>
    </citation>
    <scope>NUCLEOTIDE SEQUENCE</scope>
    <source>
        <strain evidence="9">NSJ-51</strain>
    </source>
</reference>
<dbReference type="FunFam" id="3.30.70.20:FF:000035">
    <property type="entry name" value="Iron hydrogenase 1"/>
    <property type="match status" value="1"/>
</dbReference>
<dbReference type="InterPro" id="IPR023753">
    <property type="entry name" value="FAD/NAD-binding_dom"/>
</dbReference>
<dbReference type="RefSeq" id="WP_186908223.1">
    <property type="nucleotide sequence ID" value="NZ_JACOPP010000016.1"/>
</dbReference>
<protein>
    <submittedName>
        <fullName evidence="9">FAD-dependent oxidoreductase</fullName>
    </submittedName>
</protein>
<dbReference type="Proteomes" id="UP000661435">
    <property type="component" value="Unassembled WGS sequence"/>
</dbReference>
<evidence type="ECO:0000313" key="10">
    <source>
        <dbReference type="Proteomes" id="UP000661435"/>
    </source>
</evidence>
<dbReference type="Gene3D" id="3.40.50.740">
    <property type="match status" value="2"/>
</dbReference>
<dbReference type="CDD" id="cd00207">
    <property type="entry name" value="fer2"/>
    <property type="match status" value="1"/>
</dbReference>
<feature type="domain" description="4Fe-4S ferredoxin-type" evidence="7">
    <location>
        <begin position="607"/>
        <end position="626"/>
    </location>
</feature>
<dbReference type="AlphaFoldDB" id="A0A8J6JFM0"/>
<dbReference type="PANTHER" id="PTHR42783">
    <property type="entry name" value="GLUTAMATE SYNTHASE [NADPH] SMALL CHAIN"/>
    <property type="match status" value="1"/>
</dbReference>
<feature type="domain" description="2Fe-2S ferredoxin-type" evidence="6">
    <location>
        <begin position="2"/>
        <end position="80"/>
    </location>
</feature>
<keyword evidence="10" id="KW-1185">Reference proteome</keyword>
<dbReference type="SUPFAM" id="SSF51905">
    <property type="entry name" value="FAD/NAD(P)-binding domain"/>
    <property type="match status" value="1"/>
</dbReference>
<dbReference type="Gene3D" id="3.50.50.60">
    <property type="entry name" value="FAD/NAD(P)-binding domain"/>
    <property type="match status" value="2"/>
</dbReference>
<dbReference type="InterPro" id="IPR006963">
    <property type="entry name" value="Mopterin_OxRdtase_4Fe-4S_dom"/>
</dbReference>
<dbReference type="Gene3D" id="3.40.228.10">
    <property type="entry name" value="Dimethylsulfoxide Reductase, domain 2"/>
    <property type="match status" value="1"/>
</dbReference>
<keyword evidence="2" id="KW-0479">Metal-binding</keyword>
<dbReference type="InterPro" id="IPR017896">
    <property type="entry name" value="4Fe4S_Fe-S-bd"/>
</dbReference>
<comment type="caution">
    <text evidence="9">The sequence shown here is derived from an EMBL/GenBank/DDBJ whole genome shotgun (WGS) entry which is preliminary data.</text>
</comment>
<keyword evidence="1" id="KW-0004">4Fe-4S</keyword>
<feature type="domain" description="4Fe-4S ferredoxin-type" evidence="7">
    <location>
        <begin position="650"/>
        <end position="679"/>
    </location>
</feature>
<dbReference type="Pfam" id="PF14691">
    <property type="entry name" value="Fer4_20"/>
    <property type="match status" value="1"/>
</dbReference>
<evidence type="ECO:0000256" key="1">
    <source>
        <dbReference type="ARBA" id="ARBA00022485"/>
    </source>
</evidence>
<dbReference type="InterPro" id="IPR001041">
    <property type="entry name" value="2Fe-2S_ferredoxin-type"/>
</dbReference>
<dbReference type="PROSITE" id="PS51085">
    <property type="entry name" value="2FE2S_FER_2"/>
    <property type="match status" value="1"/>
</dbReference>
<dbReference type="InterPro" id="IPR036188">
    <property type="entry name" value="FAD/NAD-bd_sf"/>
</dbReference>
<name>A0A8J6JFM0_9FIRM</name>
<evidence type="ECO:0000259" key="6">
    <source>
        <dbReference type="PROSITE" id="PS51085"/>
    </source>
</evidence>
<dbReference type="SUPFAM" id="SSF54292">
    <property type="entry name" value="2Fe-2S ferredoxin-like"/>
    <property type="match status" value="1"/>
</dbReference>
<dbReference type="Pfam" id="PF13510">
    <property type="entry name" value="Fer2_4"/>
    <property type="match status" value="1"/>
</dbReference>
<dbReference type="InterPro" id="IPR028261">
    <property type="entry name" value="DPD_II"/>
</dbReference>
<keyword evidence="5" id="KW-0411">Iron-sulfur</keyword>
<dbReference type="PROSITE" id="PS51379">
    <property type="entry name" value="4FE4S_FER_2"/>
    <property type="match status" value="2"/>
</dbReference>
<dbReference type="SMART" id="SM00926">
    <property type="entry name" value="Molybdop_Fe4S4"/>
    <property type="match status" value="1"/>
</dbReference>
<dbReference type="SUPFAM" id="SSF46548">
    <property type="entry name" value="alpha-helical ferredoxin"/>
    <property type="match status" value="1"/>
</dbReference>
<dbReference type="SUPFAM" id="SSF54862">
    <property type="entry name" value="4Fe-4S ferredoxins"/>
    <property type="match status" value="1"/>
</dbReference>
<dbReference type="Pfam" id="PF22117">
    <property type="entry name" value="Fer4_Nqo3"/>
    <property type="match status" value="1"/>
</dbReference>
<dbReference type="Pfam" id="PF00384">
    <property type="entry name" value="Molybdopterin"/>
    <property type="match status" value="1"/>
</dbReference>
<dbReference type="PRINTS" id="PR00419">
    <property type="entry name" value="ADXRDTASE"/>
</dbReference>
<evidence type="ECO:0000313" key="9">
    <source>
        <dbReference type="EMBL" id="MBC5734334.1"/>
    </source>
</evidence>
<dbReference type="Gene3D" id="3.10.20.740">
    <property type="match status" value="1"/>
</dbReference>
<dbReference type="SUPFAM" id="SSF51971">
    <property type="entry name" value="Nucleotide-binding domain"/>
    <property type="match status" value="1"/>
</dbReference>
<dbReference type="InterPro" id="IPR017900">
    <property type="entry name" value="4Fe4S_Fe_S_CS"/>
</dbReference>
<evidence type="ECO:0000256" key="4">
    <source>
        <dbReference type="ARBA" id="ARBA00023004"/>
    </source>
</evidence>
<evidence type="ECO:0000256" key="3">
    <source>
        <dbReference type="ARBA" id="ARBA00022737"/>
    </source>
</evidence>
<evidence type="ECO:0000256" key="5">
    <source>
        <dbReference type="ARBA" id="ARBA00023014"/>
    </source>
</evidence>
<dbReference type="PANTHER" id="PTHR42783:SF3">
    <property type="entry name" value="GLUTAMATE SYNTHASE [NADPH] SMALL CHAIN-RELATED"/>
    <property type="match status" value="1"/>
</dbReference>
<dbReference type="Pfam" id="PF07992">
    <property type="entry name" value="Pyr_redox_2"/>
    <property type="match status" value="1"/>
</dbReference>
<dbReference type="SUPFAM" id="SSF53706">
    <property type="entry name" value="Formate dehydrogenase/DMSO reductase, domains 1-3"/>
    <property type="match status" value="1"/>
</dbReference>